<reference evidence="10 11" key="1">
    <citation type="submission" date="2024-02" db="EMBL/GenBank/DDBJ databases">
        <title>Expansion and revision of Xanthobacter and proposal of Roseixanthobacter gen. nov.</title>
        <authorList>
            <person name="Soltysiak M.P.M."/>
            <person name="Jalihal A."/>
            <person name="Ory A."/>
            <person name="Chrisophersen C."/>
            <person name="Lee A.D."/>
            <person name="Boulton J."/>
            <person name="Springer M."/>
        </authorList>
    </citation>
    <scope>NUCLEOTIDE SEQUENCE [LARGE SCALE GENOMIC DNA]</scope>
    <source>
        <strain evidence="10 11">CB5</strain>
    </source>
</reference>
<protein>
    <recommendedName>
        <fullName evidence="3">Chitooligosaccharide deacetylase</fullName>
    </recommendedName>
    <alternativeName>
        <fullName evidence="6">Nodulation protein B</fullName>
    </alternativeName>
</protein>
<dbReference type="PROSITE" id="PS51677">
    <property type="entry name" value="NODB"/>
    <property type="match status" value="1"/>
</dbReference>
<evidence type="ECO:0000256" key="5">
    <source>
        <dbReference type="ARBA" id="ARBA00022801"/>
    </source>
</evidence>
<feature type="chain" id="PRO_5045340938" description="Chitooligosaccharide deacetylase" evidence="8">
    <location>
        <begin position="31"/>
        <end position="355"/>
    </location>
</feature>
<dbReference type="Gene3D" id="3.20.20.370">
    <property type="entry name" value="Glycoside hydrolase/deacetylase"/>
    <property type="match status" value="1"/>
</dbReference>
<evidence type="ECO:0000313" key="10">
    <source>
        <dbReference type="EMBL" id="MFG1251347.1"/>
    </source>
</evidence>
<comment type="similarity">
    <text evidence="2">Belongs to the polysaccharide deacetylase family.</text>
</comment>
<dbReference type="Pfam" id="PF01522">
    <property type="entry name" value="Polysacc_deac_1"/>
    <property type="match status" value="1"/>
</dbReference>
<keyword evidence="5 10" id="KW-0378">Hydrolase</keyword>
<keyword evidence="4" id="KW-0479">Metal-binding</keyword>
<comment type="function">
    <text evidence="1">Is involved in generating a small heat-stable compound (Nod), an acylated oligomer of N-acetylglucosamine, that stimulates mitosis in various plant protoplasts.</text>
</comment>
<proteinExistence type="inferred from homology"/>
<evidence type="ECO:0000256" key="8">
    <source>
        <dbReference type="SAM" id="SignalP"/>
    </source>
</evidence>
<dbReference type="CDD" id="cd10954">
    <property type="entry name" value="CE4_CtAXE_like"/>
    <property type="match status" value="1"/>
</dbReference>
<dbReference type="SUPFAM" id="SSF88713">
    <property type="entry name" value="Glycoside hydrolase/deacetylase"/>
    <property type="match status" value="1"/>
</dbReference>
<name>A0ABW6ZC28_9HYPH</name>
<dbReference type="PANTHER" id="PTHR10587:SF133">
    <property type="entry name" value="CHITIN DEACETYLASE 1-RELATED"/>
    <property type="match status" value="1"/>
</dbReference>
<evidence type="ECO:0000256" key="2">
    <source>
        <dbReference type="ARBA" id="ARBA00010973"/>
    </source>
</evidence>
<evidence type="ECO:0000256" key="6">
    <source>
        <dbReference type="ARBA" id="ARBA00032976"/>
    </source>
</evidence>
<dbReference type="Proteomes" id="UP001604043">
    <property type="component" value="Unassembled WGS sequence"/>
</dbReference>
<dbReference type="InterPro" id="IPR002509">
    <property type="entry name" value="NODB_dom"/>
</dbReference>
<comment type="caution">
    <text evidence="10">The sequence shown here is derived from an EMBL/GenBank/DDBJ whole genome shotgun (WGS) entry which is preliminary data.</text>
</comment>
<dbReference type="InterPro" id="IPR011330">
    <property type="entry name" value="Glyco_hydro/deAcase_b/a-brl"/>
</dbReference>
<organism evidence="10 11">
    <name type="scientific">Xanthobacter aminoxidans</name>
    <dbReference type="NCBI Taxonomy" id="186280"/>
    <lineage>
        <taxon>Bacteria</taxon>
        <taxon>Pseudomonadati</taxon>
        <taxon>Pseudomonadota</taxon>
        <taxon>Alphaproteobacteria</taxon>
        <taxon>Hyphomicrobiales</taxon>
        <taxon>Xanthobacteraceae</taxon>
        <taxon>Xanthobacter</taxon>
    </lineage>
</organism>
<feature type="region of interest" description="Disordered" evidence="7">
    <location>
        <begin position="298"/>
        <end position="355"/>
    </location>
</feature>
<evidence type="ECO:0000259" key="9">
    <source>
        <dbReference type="PROSITE" id="PS51677"/>
    </source>
</evidence>
<dbReference type="RefSeq" id="WP_394006261.1">
    <property type="nucleotide sequence ID" value="NZ_JBAFUR010000001.1"/>
</dbReference>
<feature type="region of interest" description="Disordered" evidence="7">
    <location>
        <begin position="63"/>
        <end position="83"/>
    </location>
</feature>
<gene>
    <name evidence="10" type="ORF">V5F30_03985</name>
</gene>
<keyword evidence="8" id="KW-0732">Signal</keyword>
<feature type="domain" description="NodB homology" evidence="9">
    <location>
        <begin position="104"/>
        <end position="282"/>
    </location>
</feature>
<dbReference type="GO" id="GO:0016787">
    <property type="term" value="F:hydrolase activity"/>
    <property type="evidence" value="ECO:0007669"/>
    <property type="project" value="UniProtKB-KW"/>
</dbReference>
<evidence type="ECO:0000256" key="1">
    <source>
        <dbReference type="ARBA" id="ARBA00003236"/>
    </source>
</evidence>
<evidence type="ECO:0000256" key="3">
    <source>
        <dbReference type="ARBA" id="ARBA00020071"/>
    </source>
</evidence>
<feature type="signal peptide" evidence="8">
    <location>
        <begin position="1"/>
        <end position="30"/>
    </location>
</feature>
<evidence type="ECO:0000256" key="7">
    <source>
        <dbReference type="SAM" id="MobiDB-lite"/>
    </source>
</evidence>
<evidence type="ECO:0000256" key="4">
    <source>
        <dbReference type="ARBA" id="ARBA00022723"/>
    </source>
</evidence>
<sequence length="355" mass="37329">MKPEVKAIRGFPALLAAALLSATVIVPACAQTLTPSGTAPSAPPTSTFTAPHPALMTGPVPSSMMEPPPPNLPSSTGMAAPAAEATGTNPHNLIAYSSATVDGPYIAMTFDDGPNPETTPRLLKMLEQRGIKATFFVLGSRAVASPNIIKQMIAQGHEVANHSWDHPQLPKIPVAAADKQIGDTNAAIEQITGLKIHNLRPPYGAMTPALRAHLREKFGSTFIYWSVDPLDWKDRNAQVIHDRILKNVHPGAIILSHDIHPTTVDAMPKTLDDLIAKGYKFVTVSQLIAMNKAMPEPKVASLNPAPKKKPKPQGTAAAANTTGSTGTKPATTATAKPVSAKPTAAPRPPASVGLY</sequence>
<feature type="compositionally biased region" description="Low complexity" evidence="7">
    <location>
        <begin position="314"/>
        <end position="344"/>
    </location>
</feature>
<dbReference type="EMBL" id="JBAFUR010000001">
    <property type="protein sequence ID" value="MFG1251347.1"/>
    <property type="molecule type" value="Genomic_DNA"/>
</dbReference>
<accession>A0ABW6ZC28</accession>
<keyword evidence="11" id="KW-1185">Reference proteome</keyword>
<dbReference type="InterPro" id="IPR050248">
    <property type="entry name" value="Polysacc_deacetylase_ArnD"/>
</dbReference>
<evidence type="ECO:0000313" key="11">
    <source>
        <dbReference type="Proteomes" id="UP001604043"/>
    </source>
</evidence>
<dbReference type="PANTHER" id="PTHR10587">
    <property type="entry name" value="GLYCOSYL TRANSFERASE-RELATED"/>
    <property type="match status" value="1"/>
</dbReference>